<evidence type="ECO:0000256" key="6">
    <source>
        <dbReference type="ARBA" id="ARBA00023157"/>
    </source>
</evidence>
<dbReference type="GO" id="GO:0005615">
    <property type="term" value="C:extracellular space"/>
    <property type="evidence" value="ECO:0007669"/>
    <property type="project" value="TreeGrafter"/>
</dbReference>
<evidence type="ECO:0000256" key="3">
    <source>
        <dbReference type="ARBA" id="ARBA00022448"/>
    </source>
</evidence>
<dbReference type="EMBL" id="AAKN02030199">
    <property type="status" value="NOT_ANNOTATED_CDS"/>
    <property type="molecule type" value="Genomic_DNA"/>
</dbReference>
<dbReference type="Bgee" id="ENSCPOG00000038271">
    <property type="expression patterns" value="Expressed in zone of skin"/>
</dbReference>
<accession>A0A286XSK2</accession>
<dbReference type="AlphaFoldDB" id="A0A286XSK2"/>
<keyword evidence="7" id="KW-0325">Glycoprotein</keyword>
<dbReference type="STRING" id="10141.ENSCPOP00000028262"/>
<evidence type="ECO:0000256" key="8">
    <source>
        <dbReference type="SAM" id="SignalP"/>
    </source>
</evidence>
<dbReference type="PANTHER" id="PTHR11430:SF13">
    <property type="entry name" value="NEUTROPHIL GELATINASE-ASSOCIATED LIPOCALIN"/>
    <property type="match status" value="1"/>
</dbReference>
<keyword evidence="3" id="KW-0813">Transport</keyword>
<reference evidence="11" key="1">
    <citation type="journal article" date="2011" name="Nature">
        <title>A high-resolution map of human evolutionary constraint using 29 mammals.</title>
        <authorList>
            <person name="Lindblad-Toh K."/>
            <person name="Garber M."/>
            <person name="Zuk O."/>
            <person name="Lin M.F."/>
            <person name="Parker B.J."/>
            <person name="Washietl S."/>
            <person name="Kheradpour P."/>
            <person name="Ernst J."/>
            <person name="Jordan G."/>
            <person name="Mauceli E."/>
            <person name="Ward L.D."/>
            <person name="Lowe C.B."/>
            <person name="Holloway A.K."/>
            <person name="Clamp M."/>
            <person name="Gnerre S."/>
            <person name="Alfoldi J."/>
            <person name="Beal K."/>
            <person name="Chang J."/>
            <person name="Clawson H."/>
            <person name="Cuff J."/>
            <person name="Di Palma F."/>
            <person name="Fitzgerald S."/>
            <person name="Flicek P."/>
            <person name="Guttman M."/>
            <person name="Hubisz M.J."/>
            <person name="Jaffe D.B."/>
            <person name="Jungreis I."/>
            <person name="Kent W.J."/>
            <person name="Kostka D."/>
            <person name="Lara M."/>
            <person name="Martins A.L."/>
            <person name="Massingham T."/>
            <person name="Moltke I."/>
            <person name="Raney B.J."/>
            <person name="Rasmussen M.D."/>
            <person name="Robinson J."/>
            <person name="Stark A."/>
            <person name="Vilella A.J."/>
            <person name="Wen J."/>
            <person name="Xie X."/>
            <person name="Zody M.C."/>
            <person name="Baldwin J."/>
            <person name="Bloom T."/>
            <person name="Chin C.W."/>
            <person name="Heiman D."/>
            <person name="Nicol R."/>
            <person name="Nusbaum C."/>
            <person name="Young S."/>
            <person name="Wilkinson J."/>
            <person name="Worley K.C."/>
            <person name="Kovar C.L."/>
            <person name="Muzny D.M."/>
            <person name="Gibbs R.A."/>
            <person name="Cree A."/>
            <person name="Dihn H.H."/>
            <person name="Fowler G."/>
            <person name="Jhangiani S."/>
            <person name="Joshi V."/>
            <person name="Lee S."/>
            <person name="Lewis L.R."/>
            <person name="Nazareth L.V."/>
            <person name="Okwuonu G."/>
            <person name="Santibanez J."/>
            <person name="Warren W.C."/>
            <person name="Mardis E.R."/>
            <person name="Weinstock G.M."/>
            <person name="Wilson R.K."/>
            <person name="Delehaunty K."/>
            <person name="Dooling D."/>
            <person name="Fronik C."/>
            <person name="Fulton L."/>
            <person name="Fulton B."/>
            <person name="Graves T."/>
            <person name="Minx P."/>
            <person name="Sodergren E."/>
            <person name="Birney E."/>
            <person name="Margulies E.H."/>
            <person name="Herrero J."/>
            <person name="Green E.D."/>
            <person name="Haussler D."/>
            <person name="Siepel A."/>
            <person name="Goldman N."/>
            <person name="Pollard K.S."/>
            <person name="Pedersen J.S."/>
            <person name="Lander E.S."/>
            <person name="Kellis M."/>
        </authorList>
    </citation>
    <scope>NUCLEOTIDE SEQUENCE [LARGE SCALE GENOMIC DNA]</scope>
    <source>
        <strain evidence="11">2N</strain>
    </source>
</reference>
<dbReference type="GeneTree" id="ENSGT01050000244868"/>
<dbReference type="SUPFAM" id="SSF50814">
    <property type="entry name" value="Lipocalins"/>
    <property type="match status" value="1"/>
</dbReference>
<evidence type="ECO:0000256" key="2">
    <source>
        <dbReference type="ARBA" id="ARBA00006889"/>
    </source>
</evidence>
<dbReference type="KEGG" id="cpoc:106027897"/>
<reference evidence="10" key="3">
    <citation type="submission" date="2025-09" db="UniProtKB">
        <authorList>
            <consortium name="Ensembl"/>
        </authorList>
    </citation>
    <scope>IDENTIFICATION</scope>
    <source>
        <strain evidence="10">2N</strain>
    </source>
</reference>
<keyword evidence="5 8" id="KW-0732">Signal</keyword>
<organism evidence="10 11">
    <name type="scientific">Cavia porcellus</name>
    <name type="common">Guinea pig</name>
    <dbReference type="NCBI Taxonomy" id="10141"/>
    <lineage>
        <taxon>Eukaryota</taxon>
        <taxon>Metazoa</taxon>
        <taxon>Chordata</taxon>
        <taxon>Craniata</taxon>
        <taxon>Vertebrata</taxon>
        <taxon>Euteleostomi</taxon>
        <taxon>Mammalia</taxon>
        <taxon>Eutheria</taxon>
        <taxon>Euarchontoglires</taxon>
        <taxon>Glires</taxon>
        <taxon>Rodentia</taxon>
        <taxon>Hystricomorpha</taxon>
        <taxon>Caviidae</taxon>
        <taxon>Cavia</taxon>
    </lineage>
</organism>
<keyword evidence="4" id="KW-0964">Secreted</keyword>
<reference evidence="10" key="2">
    <citation type="submission" date="2025-08" db="UniProtKB">
        <authorList>
            <consortium name="Ensembl"/>
        </authorList>
    </citation>
    <scope>IDENTIFICATION</scope>
    <source>
        <strain evidence="10">2N</strain>
    </source>
</reference>
<dbReference type="InParanoid" id="A0A286XSK2"/>
<comment type="subcellular location">
    <subcellularLocation>
        <location evidence="1">Secreted</location>
    </subcellularLocation>
</comment>
<dbReference type="InterPro" id="IPR000566">
    <property type="entry name" value="Lipocln_cytosolic_FA-bd_dom"/>
</dbReference>
<evidence type="ECO:0000259" key="9">
    <source>
        <dbReference type="Pfam" id="PF00061"/>
    </source>
</evidence>
<dbReference type="VEuPathDB" id="HostDB:ENSCPOG00000038271"/>
<dbReference type="InterPro" id="IPR012674">
    <property type="entry name" value="Calycin"/>
</dbReference>
<dbReference type="PRINTS" id="PR00179">
    <property type="entry name" value="LIPOCALIN"/>
</dbReference>
<dbReference type="InterPro" id="IPR003087">
    <property type="entry name" value="LCN2/LCN12"/>
</dbReference>
<dbReference type="Ensembl" id="ENSCPOT00000043862.1">
    <property type="protein sequence ID" value="ENSCPOP00000028262.1"/>
    <property type="gene ID" value="ENSCPOG00000038271.1"/>
</dbReference>
<dbReference type="InterPro" id="IPR002345">
    <property type="entry name" value="Lipocalin"/>
</dbReference>
<dbReference type="OMA" id="VTIVWYS"/>
<dbReference type="PANTHER" id="PTHR11430">
    <property type="entry name" value="LIPOCALIN"/>
    <property type="match status" value="1"/>
</dbReference>
<dbReference type="Proteomes" id="UP000005447">
    <property type="component" value="Unassembled WGS sequence"/>
</dbReference>
<evidence type="ECO:0000313" key="10">
    <source>
        <dbReference type="Ensembl" id="ENSCPOP00000028262.1"/>
    </source>
</evidence>
<evidence type="ECO:0000256" key="4">
    <source>
        <dbReference type="ARBA" id="ARBA00022525"/>
    </source>
</evidence>
<feature type="signal peptide" evidence="8">
    <location>
        <begin position="1"/>
        <end position="20"/>
    </location>
</feature>
<keyword evidence="11" id="KW-1185">Reference proteome</keyword>
<evidence type="ECO:0000256" key="1">
    <source>
        <dbReference type="ARBA" id="ARBA00004613"/>
    </source>
</evidence>
<evidence type="ECO:0000256" key="7">
    <source>
        <dbReference type="ARBA" id="ARBA00023180"/>
    </source>
</evidence>
<sequence length="197" mass="22642">MELFLLCLLGILLGPTKIQAQDSLTTITPRSSLSVFPRQPDFQYKELQGKWYVLTSAEAPVFNETDPEGAWQSMTLELNDDNSYNVTIVWYSNSTCLNHYDVALPTGKPGVFTFKNVISYKGFENFTVRVVATDYKQFAMVMIHLNPENFYCYTLFIYGRTKKLNSEVIERCRCISRSLGLIDKFFFAELQEECIAD</sequence>
<dbReference type="PRINTS" id="PR01275">
    <property type="entry name" value="NGELATINASE"/>
</dbReference>
<feature type="domain" description="Lipocalin/cytosolic fatty-acid binding" evidence="9">
    <location>
        <begin position="48"/>
        <end position="184"/>
    </location>
</feature>
<evidence type="ECO:0000313" key="11">
    <source>
        <dbReference type="Proteomes" id="UP000005447"/>
    </source>
</evidence>
<proteinExistence type="inferred from homology"/>
<name>A0A286XSK2_CAVPO</name>
<dbReference type="Gene3D" id="2.40.128.20">
    <property type="match status" value="1"/>
</dbReference>
<evidence type="ECO:0000256" key="5">
    <source>
        <dbReference type="ARBA" id="ARBA00022729"/>
    </source>
</evidence>
<comment type="similarity">
    <text evidence="2">Belongs to the calycin superfamily. Lipocalin family.</text>
</comment>
<feature type="chain" id="PRO_5011465734" description="Lipocalin/cytosolic fatty-acid binding domain-containing protein" evidence="8">
    <location>
        <begin position="21"/>
        <end position="197"/>
    </location>
</feature>
<protein>
    <recommendedName>
        <fullName evidence="9">Lipocalin/cytosolic fatty-acid binding domain-containing protein</fullName>
    </recommendedName>
</protein>
<dbReference type="GO" id="GO:0036094">
    <property type="term" value="F:small molecule binding"/>
    <property type="evidence" value="ECO:0007669"/>
    <property type="project" value="InterPro"/>
</dbReference>
<dbReference type="OrthoDB" id="9048943at2759"/>
<keyword evidence="6" id="KW-1015">Disulfide bond</keyword>
<gene>
    <name evidence="10" type="primary">LOC106027897</name>
</gene>
<dbReference type="Pfam" id="PF00061">
    <property type="entry name" value="Lipocalin"/>
    <property type="match status" value="1"/>
</dbReference>